<evidence type="ECO:0000256" key="1">
    <source>
        <dbReference type="ARBA" id="ARBA00004651"/>
    </source>
</evidence>
<dbReference type="PANTHER" id="PTHR47371">
    <property type="entry name" value="LIPOTEICHOIC ACID SYNTHASE"/>
    <property type="match status" value="1"/>
</dbReference>
<dbReference type="SUPFAM" id="SSF53649">
    <property type="entry name" value="Alkaline phosphatase-like"/>
    <property type="match status" value="1"/>
</dbReference>
<accession>A0ABS5MRF8</accession>
<comment type="subcellular location">
    <subcellularLocation>
        <location evidence="1">Cell membrane</location>
        <topology evidence="1">Multi-pass membrane protein</topology>
    </subcellularLocation>
</comment>
<dbReference type="Pfam" id="PF00884">
    <property type="entry name" value="Sulfatase"/>
    <property type="match status" value="1"/>
</dbReference>
<comment type="caution">
    <text evidence="8">The sequence shown here is derived from an EMBL/GenBank/DDBJ whole genome shotgun (WGS) entry which is preliminary data.</text>
</comment>
<evidence type="ECO:0000256" key="2">
    <source>
        <dbReference type="ARBA" id="ARBA00022475"/>
    </source>
</evidence>
<dbReference type="InterPro" id="IPR000917">
    <property type="entry name" value="Sulfatase_N"/>
</dbReference>
<evidence type="ECO:0000259" key="7">
    <source>
        <dbReference type="Pfam" id="PF00884"/>
    </source>
</evidence>
<keyword evidence="5 6" id="KW-0472">Membrane</keyword>
<feature type="transmembrane region" description="Helical" evidence="6">
    <location>
        <begin position="152"/>
        <end position="171"/>
    </location>
</feature>
<evidence type="ECO:0000256" key="5">
    <source>
        <dbReference type="ARBA" id="ARBA00023136"/>
    </source>
</evidence>
<dbReference type="CDD" id="cd16015">
    <property type="entry name" value="LTA_synthase"/>
    <property type="match status" value="1"/>
</dbReference>
<evidence type="ECO:0000313" key="8">
    <source>
        <dbReference type="EMBL" id="MBS4076855.1"/>
    </source>
</evidence>
<keyword evidence="2" id="KW-1003">Cell membrane</keyword>
<organism evidence="8 9">
    <name type="scientific">Pseudomonas rustica</name>
    <dbReference type="NCBI Taxonomy" id="2827099"/>
    <lineage>
        <taxon>Bacteria</taxon>
        <taxon>Pseudomonadati</taxon>
        <taxon>Pseudomonadota</taxon>
        <taxon>Gammaproteobacteria</taxon>
        <taxon>Pseudomonadales</taxon>
        <taxon>Pseudomonadaceae</taxon>
        <taxon>Pseudomonas</taxon>
    </lineage>
</organism>
<gene>
    <name evidence="8" type="ORF">KFS80_00945</name>
</gene>
<dbReference type="RefSeq" id="WP_212543738.1">
    <property type="nucleotide sequence ID" value="NZ_JAGYHF010000001.1"/>
</dbReference>
<reference evidence="8 9" key="1">
    <citation type="submission" date="2021-04" db="EMBL/GenBank/DDBJ databases">
        <title>Pseudomonas rustica sp. nov. isolated from raw milk.</title>
        <authorList>
            <person name="Fiedler G."/>
            <person name="Gieschler S."/>
            <person name="Kabisch J."/>
            <person name="Grimmler C."/>
            <person name="Brinks E."/>
            <person name="Wagner N."/>
            <person name="Hetzer B."/>
            <person name="Franz C.M.A.P."/>
            <person name="Boehnlein C."/>
        </authorList>
    </citation>
    <scope>NUCLEOTIDE SEQUENCE [LARGE SCALE GENOMIC DNA]</scope>
    <source>
        <strain evidence="8 9">MBT-4</strain>
    </source>
</reference>
<feature type="transmembrane region" description="Helical" evidence="6">
    <location>
        <begin position="66"/>
        <end position="85"/>
    </location>
</feature>
<evidence type="ECO:0000313" key="9">
    <source>
        <dbReference type="Proteomes" id="UP000676035"/>
    </source>
</evidence>
<dbReference type="Proteomes" id="UP000676035">
    <property type="component" value="Unassembled WGS sequence"/>
</dbReference>
<sequence>MRYSRLVASWSSVFILSVTLWALIWWFDRISLGLEPGVYLFTWGSVGNFLPFFIIFISLLLLINRLVAPFLIALASGALFYFASFKKNEYLGRPLSSEDILFVRYLDRGAIDLFKSYIDIKWLVLSIVMALIFVFVFIFVESRVFRKRSIARLLVSCVFTGMLAIAGYFGFPDKFYDFRLMRFSWNDQTSVLHAGVISKIIYNFIKDKAANDEPVNYRDVDYIVDKYGSDQGVSASVSDQENMPDIIIVQSEAFSDPALFKGADELRAAVPVYAAAVEQGRAGYMKVPTFGGGTIRTEYEVLSGCPLLAYPKIEFPYMQLDSTDVDGLAAQAKKTGYSTLAIHGNTGSFWNRTEFFKKAHFDKFLTITDFLEDSKKNGFFMSDQSLTDLIIHQFDNHNERKFVFAVSIEAHGPYSSKDSTLDKYGNSGILRSLSPEAQSELQTYLGHIHNADAQLGRLHDYLEKRNKPYILAFYGDHLPSFVSVYNELSFKNGLPAKSQQVPWVVFTNVPGEAFNIQTSWALGAAIFNRAGIRSSQYLNLLNAFARTEGAVLQNLNFRHCIQWLDYKCRESFPNILTKEYWVSETQTYFTCIFDFCGLLQVCRSGCKF</sequence>
<evidence type="ECO:0000256" key="4">
    <source>
        <dbReference type="ARBA" id="ARBA00022989"/>
    </source>
</evidence>
<proteinExistence type="predicted"/>
<keyword evidence="3 6" id="KW-0812">Transmembrane</keyword>
<dbReference type="InterPro" id="IPR050448">
    <property type="entry name" value="OpgB/LTA_synthase_biosynth"/>
</dbReference>
<dbReference type="EMBL" id="JAGYHF010000001">
    <property type="protein sequence ID" value="MBS4076855.1"/>
    <property type="molecule type" value="Genomic_DNA"/>
</dbReference>
<evidence type="ECO:0000256" key="6">
    <source>
        <dbReference type="SAM" id="Phobius"/>
    </source>
</evidence>
<dbReference type="Gene3D" id="3.40.720.10">
    <property type="entry name" value="Alkaline Phosphatase, subunit A"/>
    <property type="match status" value="1"/>
</dbReference>
<keyword evidence="9" id="KW-1185">Reference proteome</keyword>
<feature type="transmembrane region" description="Helical" evidence="6">
    <location>
        <begin position="122"/>
        <end position="140"/>
    </location>
</feature>
<protein>
    <submittedName>
        <fullName evidence="8">LTA synthase family protein</fullName>
    </submittedName>
</protein>
<feature type="domain" description="Sulfatase N-terminal" evidence="7">
    <location>
        <begin position="244"/>
        <end position="508"/>
    </location>
</feature>
<dbReference type="InterPro" id="IPR017850">
    <property type="entry name" value="Alkaline_phosphatase_core_sf"/>
</dbReference>
<feature type="transmembrane region" description="Helical" evidence="6">
    <location>
        <begin position="39"/>
        <end position="61"/>
    </location>
</feature>
<feature type="transmembrane region" description="Helical" evidence="6">
    <location>
        <begin position="7"/>
        <end position="27"/>
    </location>
</feature>
<dbReference type="PANTHER" id="PTHR47371:SF3">
    <property type="entry name" value="PHOSPHOGLYCEROL TRANSFERASE I"/>
    <property type="match status" value="1"/>
</dbReference>
<name>A0ABS5MRF8_9PSED</name>
<keyword evidence="4 6" id="KW-1133">Transmembrane helix</keyword>
<evidence type="ECO:0000256" key="3">
    <source>
        <dbReference type="ARBA" id="ARBA00022692"/>
    </source>
</evidence>